<reference evidence="1 2" key="1">
    <citation type="submission" date="2021-05" db="EMBL/GenBank/DDBJ databases">
        <title>A Polyphasic approach of four new species of the genus Ohtaekwangia: Ohtaekwangia histidinii sp. nov., Ohtaekwangia cretensis sp. nov., Ohtaekwangia indiensis sp. nov., Ohtaekwangia reichenbachii sp. nov. from diverse environment.</title>
        <authorList>
            <person name="Octaviana S."/>
        </authorList>
    </citation>
    <scope>NUCLEOTIDE SEQUENCE [LARGE SCALE GENOMIC DNA]</scope>
    <source>
        <strain evidence="1 2">PWU4</strain>
    </source>
</reference>
<name>A0AAP2DQ73_9BACT</name>
<comment type="caution">
    <text evidence="1">The sequence shown here is derived from an EMBL/GenBank/DDBJ whole genome shotgun (WGS) entry which is preliminary data.</text>
</comment>
<organism evidence="1 2">
    <name type="scientific">Chryseosolibacter histidini</name>
    <dbReference type="NCBI Taxonomy" id="2782349"/>
    <lineage>
        <taxon>Bacteria</taxon>
        <taxon>Pseudomonadati</taxon>
        <taxon>Bacteroidota</taxon>
        <taxon>Cytophagia</taxon>
        <taxon>Cytophagales</taxon>
        <taxon>Chryseotaleaceae</taxon>
        <taxon>Chryseosolibacter</taxon>
    </lineage>
</organism>
<sequence>MKKNDGTASLWEELQLFYHNLYCNSCRRFIKQSKEIDILLANITGQEHENPTHTLPDQVKNNLQAQIDQHRK</sequence>
<evidence type="ECO:0000313" key="2">
    <source>
        <dbReference type="Proteomes" id="UP001319200"/>
    </source>
</evidence>
<gene>
    <name evidence="1" type="ORF">KK083_26425</name>
</gene>
<protein>
    <submittedName>
        <fullName evidence="1">Uncharacterized protein</fullName>
    </submittedName>
</protein>
<keyword evidence="2" id="KW-1185">Reference proteome</keyword>
<dbReference type="AlphaFoldDB" id="A0AAP2DQ73"/>
<evidence type="ECO:0000313" key="1">
    <source>
        <dbReference type="EMBL" id="MBT1700451.1"/>
    </source>
</evidence>
<accession>A0AAP2DQ73</accession>
<dbReference type="RefSeq" id="WP_254169097.1">
    <property type="nucleotide sequence ID" value="NZ_JAHESF010000041.1"/>
</dbReference>
<proteinExistence type="predicted"/>
<dbReference type="EMBL" id="JAHESF010000041">
    <property type="protein sequence ID" value="MBT1700451.1"/>
    <property type="molecule type" value="Genomic_DNA"/>
</dbReference>
<dbReference type="Proteomes" id="UP001319200">
    <property type="component" value="Unassembled WGS sequence"/>
</dbReference>